<dbReference type="InterPro" id="IPR002678">
    <property type="entry name" value="DUF34/NIF3"/>
</dbReference>
<dbReference type="SUPFAM" id="SSF102705">
    <property type="entry name" value="NIF3 (NGG1p interacting factor 3)-like"/>
    <property type="match status" value="1"/>
</dbReference>
<evidence type="ECO:0000256" key="1">
    <source>
        <dbReference type="ARBA" id="ARBA00006964"/>
    </source>
</evidence>
<dbReference type="Gene3D" id="3.40.1390.30">
    <property type="entry name" value="NIF3 (NGG1p interacting factor 3)-like"/>
    <property type="match status" value="2"/>
</dbReference>
<gene>
    <name evidence="5" type="ORF">GCM10010968_13410</name>
</gene>
<protein>
    <recommendedName>
        <fullName evidence="3">GTP cyclohydrolase 1 type 2 homolog</fullName>
    </recommendedName>
</protein>
<organism evidence="5 6">
    <name type="scientific">Agrococcus terreus</name>
    <dbReference type="NCBI Taxonomy" id="574649"/>
    <lineage>
        <taxon>Bacteria</taxon>
        <taxon>Bacillati</taxon>
        <taxon>Actinomycetota</taxon>
        <taxon>Actinomycetes</taxon>
        <taxon>Micrococcales</taxon>
        <taxon>Microbacteriaceae</taxon>
        <taxon>Agrococcus</taxon>
    </lineage>
</organism>
<reference evidence="6" key="1">
    <citation type="journal article" date="2019" name="Int. J. Syst. Evol. Microbiol.">
        <title>The Global Catalogue of Microorganisms (GCM) 10K type strain sequencing project: providing services to taxonomists for standard genome sequencing and annotation.</title>
        <authorList>
            <consortium name="The Broad Institute Genomics Platform"/>
            <consortium name="The Broad Institute Genome Sequencing Center for Infectious Disease"/>
            <person name="Wu L."/>
            <person name="Ma J."/>
        </authorList>
    </citation>
    <scope>NUCLEOTIDE SEQUENCE [LARGE SCALE GENOMIC DNA]</scope>
    <source>
        <strain evidence="6">CGMCC 1.6960</strain>
    </source>
</reference>
<accession>A0ABQ2KI71</accession>
<evidence type="ECO:0000313" key="5">
    <source>
        <dbReference type="EMBL" id="GGN83025.1"/>
    </source>
</evidence>
<evidence type="ECO:0000256" key="3">
    <source>
        <dbReference type="ARBA" id="ARBA00022112"/>
    </source>
</evidence>
<keyword evidence="6" id="KW-1185">Reference proteome</keyword>
<dbReference type="PANTHER" id="PTHR13799:SF14">
    <property type="entry name" value="GTP CYCLOHYDROLASE 1 TYPE 2 HOMOLOG"/>
    <property type="match status" value="1"/>
</dbReference>
<name>A0ABQ2KI71_9MICO</name>
<dbReference type="RefSeq" id="WP_188717347.1">
    <property type="nucleotide sequence ID" value="NZ_BAABBD010000002.1"/>
</dbReference>
<evidence type="ECO:0000256" key="2">
    <source>
        <dbReference type="ARBA" id="ARBA00011643"/>
    </source>
</evidence>
<sequence length="285" mass="29630">MTSVADVQRAVESLWPAATAEDWDAVGLVAGDPADPVERVLLAVDAVEATAAEAVERGAQLLLVHHPLLLRGATSVAATTPAGRVITRLVRARTALLAAHTNADAVDRGTSGELARMLGLEGARPIVVNRVDPAKGLGRVGDLPAATTLGDLARTLAGLLPAVAGGIRVAGDADRAVRRVAICGGAGDSLLREAEVAGADAYITSDLRHHPASDARERHAAGEGPALVDVSHWASESLWLRPAADELRAALPGVEVLVSDIRTDPWDFAVPQARGEAPQEERAWH</sequence>
<dbReference type="Pfam" id="PF01784">
    <property type="entry name" value="DUF34_NIF3"/>
    <property type="match status" value="1"/>
</dbReference>
<keyword evidence="4" id="KW-0479">Metal-binding</keyword>
<dbReference type="InterPro" id="IPR036069">
    <property type="entry name" value="DUF34/NIF3_sf"/>
</dbReference>
<dbReference type="Proteomes" id="UP000626982">
    <property type="component" value="Unassembled WGS sequence"/>
</dbReference>
<evidence type="ECO:0000313" key="6">
    <source>
        <dbReference type="Proteomes" id="UP000626982"/>
    </source>
</evidence>
<evidence type="ECO:0000256" key="4">
    <source>
        <dbReference type="ARBA" id="ARBA00022723"/>
    </source>
</evidence>
<dbReference type="PANTHER" id="PTHR13799">
    <property type="entry name" value="NGG1 INTERACTING FACTOR 3"/>
    <property type="match status" value="1"/>
</dbReference>
<dbReference type="NCBIfam" id="TIGR00486">
    <property type="entry name" value="YbgI_SA1388"/>
    <property type="match status" value="1"/>
</dbReference>
<dbReference type="EMBL" id="BMLM01000001">
    <property type="protein sequence ID" value="GGN83025.1"/>
    <property type="molecule type" value="Genomic_DNA"/>
</dbReference>
<comment type="similarity">
    <text evidence="1">Belongs to the GTP cyclohydrolase I type 2/NIF3 family.</text>
</comment>
<proteinExistence type="inferred from homology"/>
<comment type="caution">
    <text evidence="5">The sequence shown here is derived from an EMBL/GenBank/DDBJ whole genome shotgun (WGS) entry which is preliminary data.</text>
</comment>
<comment type="subunit">
    <text evidence="2">Homohexamer.</text>
</comment>